<organism evidence="3 4">
    <name type="scientific">Vanilla planifolia</name>
    <name type="common">Vanilla</name>
    <dbReference type="NCBI Taxonomy" id="51239"/>
    <lineage>
        <taxon>Eukaryota</taxon>
        <taxon>Viridiplantae</taxon>
        <taxon>Streptophyta</taxon>
        <taxon>Embryophyta</taxon>
        <taxon>Tracheophyta</taxon>
        <taxon>Spermatophyta</taxon>
        <taxon>Magnoliopsida</taxon>
        <taxon>Liliopsida</taxon>
        <taxon>Asparagales</taxon>
        <taxon>Orchidaceae</taxon>
        <taxon>Vanilloideae</taxon>
        <taxon>Vanilleae</taxon>
        <taxon>Vanilla</taxon>
    </lineage>
</organism>
<name>A0A835UQ39_VANPL</name>
<gene>
    <name evidence="3" type="ORF">HPP92_016552</name>
</gene>
<evidence type="ECO:0000313" key="4">
    <source>
        <dbReference type="Proteomes" id="UP000636800"/>
    </source>
</evidence>
<dbReference type="InterPro" id="IPR016024">
    <property type="entry name" value="ARM-type_fold"/>
</dbReference>
<feature type="domain" description="DUF7032" evidence="2">
    <location>
        <begin position="9"/>
        <end position="117"/>
    </location>
</feature>
<dbReference type="PANTHER" id="PTHR46043">
    <property type="entry name" value="ARM REPEAT SUPERFAMILY PROTEIN"/>
    <property type="match status" value="1"/>
</dbReference>
<dbReference type="Pfam" id="PF23005">
    <property type="entry name" value="DUF7032"/>
    <property type="match status" value="1"/>
</dbReference>
<dbReference type="PROSITE" id="PS50176">
    <property type="entry name" value="ARM_REPEAT"/>
    <property type="match status" value="2"/>
</dbReference>
<evidence type="ECO:0000256" key="1">
    <source>
        <dbReference type="PROSITE-ProRule" id="PRU00259"/>
    </source>
</evidence>
<dbReference type="InterPro" id="IPR011989">
    <property type="entry name" value="ARM-like"/>
</dbReference>
<evidence type="ECO:0000313" key="3">
    <source>
        <dbReference type="EMBL" id="KAG0469852.1"/>
    </source>
</evidence>
<dbReference type="OrthoDB" id="784410at2759"/>
<reference evidence="3 4" key="1">
    <citation type="journal article" date="2020" name="Nat. Food">
        <title>A phased Vanilla planifolia genome enables genetic improvement of flavour and production.</title>
        <authorList>
            <person name="Hasing T."/>
            <person name="Tang H."/>
            <person name="Brym M."/>
            <person name="Khazi F."/>
            <person name="Huang T."/>
            <person name="Chambers A.H."/>
        </authorList>
    </citation>
    <scope>NUCLEOTIDE SEQUENCE [LARGE SCALE GENOMIC DNA]</scope>
    <source>
        <tissue evidence="3">Leaf</tissue>
    </source>
</reference>
<dbReference type="InterPro" id="IPR054296">
    <property type="entry name" value="DUF7032"/>
</dbReference>
<dbReference type="EMBL" id="JADCNL010000008">
    <property type="protein sequence ID" value="KAG0469852.1"/>
    <property type="molecule type" value="Genomic_DNA"/>
</dbReference>
<comment type="caution">
    <text evidence="3">The sequence shown here is derived from an EMBL/GenBank/DDBJ whole genome shotgun (WGS) entry which is preliminary data.</text>
</comment>
<dbReference type="SUPFAM" id="SSF48371">
    <property type="entry name" value="ARM repeat"/>
    <property type="match status" value="1"/>
</dbReference>
<sequence>MRNEVLLSIEQHIDCLISSTCSIKTFCFKWQVIREKLRRLNSDLKSSVHNSRSCKNSLLEELLQDLLKAVSEIKMLADHCFNDSYSGGKLLMRSDIDKASSRLDILSKRFSEAHASGTVTYPEAIVVAKPAAGASQDDMRFYMNDLFLRLRIGNLDMKVTALEAINDILNGDDKHLVALLLDVEDEISLLVSLLSYSDVGIQERASEAVMFIAGFDSCKAALIAAGAIDPLVRILEAGSTLAKVKAAWTLKNLTENSDNVWSLSANGGVTALLKLTRDAQSNAELIYPCCGVLQNLGVVTEIKRFMIDEGMVSILFELLTSKDEATRIQAIELLTTIASGEDIIKAEIVRAGATEKLLKFLNPNIPHSLKEREVAFKAIDLIFFSASNSLYCLLGSRFLGWVLFFLNTGEDSIQEVVLKAMLLLCEASEEAMKAMGDAGFMSLLVKLLEVKSSKVSEMAAQLLVKLVSVQKNRKKFIDEEQNLKQILELLCPGDDDVKEARRFLLPLLTSLTNSNSGRKKIATSGYLKKLEKLAESDVIDAKKIVRKISGNRFRSMLNGIWSF</sequence>
<dbReference type="Gene3D" id="1.25.10.10">
    <property type="entry name" value="Leucine-rich Repeat Variant"/>
    <property type="match status" value="2"/>
</dbReference>
<dbReference type="Proteomes" id="UP000636800">
    <property type="component" value="Unassembled WGS sequence"/>
</dbReference>
<evidence type="ECO:0000259" key="2">
    <source>
        <dbReference type="Pfam" id="PF23005"/>
    </source>
</evidence>
<feature type="repeat" description="ARM" evidence="1">
    <location>
        <begin position="267"/>
        <end position="296"/>
    </location>
</feature>
<keyword evidence="4" id="KW-1185">Reference proteome</keyword>
<proteinExistence type="predicted"/>
<dbReference type="SMART" id="SM00185">
    <property type="entry name" value="ARM"/>
    <property type="match status" value="5"/>
</dbReference>
<dbReference type="Pfam" id="PF00514">
    <property type="entry name" value="Arm"/>
    <property type="match status" value="1"/>
</dbReference>
<protein>
    <recommendedName>
        <fullName evidence="2">DUF7032 domain-containing protein</fullName>
    </recommendedName>
</protein>
<feature type="repeat" description="ARM" evidence="1">
    <location>
        <begin position="226"/>
        <end position="268"/>
    </location>
</feature>
<accession>A0A835UQ39</accession>
<dbReference type="AlphaFoldDB" id="A0A835UQ39"/>
<dbReference type="PANTHER" id="PTHR46043:SF5">
    <property type="entry name" value="ARM REPEAT SUPERFAMILY PROTEIN"/>
    <property type="match status" value="1"/>
</dbReference>
<dbReference type="InterPro" id="IPR000225">
    <property type="entry name" value="Armadillo"/>
</dbReference>